<feature type="region of interest" description="Disordered" evidence="1">
    <location>
        <begin position="134"/>
        <end position="231"/>
    </location>
</feature>
<evidence type="ECO:0000256" key="1">
    <source>
        <dbReference type="SAM" id="MobiDB-lite"/>
    </source>
</evidence>
<proteinExistence type="predicted"/>
<feature type="compositionally biased region" description="Low complexity" evidence="1">
    <location>
        <begin position="142"/>
        <end position="162"/>
    </location>
</feature>
<organism evidence="2 3">
    <name type="scientific">Pleuronectes platessa</name>
    <name type="common">European plaice</name>
    <dbReference type="NCBI Taxonomy" id="8262"/>
    <lineage>
        <taxon>Eukaryota</taxon>
        <taxon>Metazoa</taxon>
        <taxon>Chordata</taxon>
        <taxon>Craniata</taxon>
        <taxon>Vertebrata</taxon>
        <taxon>Euteleostomi</taxon>
        <taxon>Actinopterygii</taxon>
        <taxon>Neopterygii</taxon>
        <taxon>Teleostei</taxon>
        <taxon>Neoteleostei</taxon>
        <taxon>Acanthomorphata</taxon>
        <taxon>Carangaria</taxon>
        <taxon>Pleuronectiformes</taxon>
        <taxon>Pleuronectoidei</taxon>
        <taxon>Pleuronectidae</taxon>
        <taxon>Pleuronectes</taxon>
    </lineage>
</organism>
<keyword evidence="3" id="KW-1185">Reference proteome</keyword>
<evidence type="ECO:0000313" key="3">
    <source>
        <dbReference type="Proteomes" id="UP001153269"/>
    </source>
</evidence>
<sequence>MDGRVEKKMNNCVKRQMSKAEAGTRAEEADGEKKKEEAVEIRDEFVLLFYSSHAQVSFTTFLPKPTNRSSLFHHFAPIPPAGGRSLYPSVPSPLPLVSPTSWPESHGTLVPLTDVCGSGSGGLGIRAAGTKGSRRSYKLFSRRTTTLLRSPRSGQGDAARQGRGAKRNEKQGHPSRRPGLLPSSPESSGHCPVVMNVPDPENLVHNRDMKDERSADVSALRPSSSVAGEEAKKKMNRCVAEENVILHIKIYIKLISQASVCLGVSVSVLYDVADSVH</sequence>
<gene>
    <name evidence="2" type="ORF">PLEPLA_LOCUS36385</name>
</gene>
<feature type="compositionally biased region" description="Basic and acidic residues" evidence="1">
    <location>
        <begin position="22"/>
        <end position="35"/>
    </location>
</feature>
<dbReference type="AlphaFoldDB" id="A0A9N7VG03"/>
<dbReference type="Proteomes" id="UP001153269">
    <property type="component" value="Unassembled WGS sequence"/>
</dbReference>
<evidence type="ECO:0000313" key="2">
    <source>
        <dbReference type="EMBL" id="CAB1448736.1"/>
    </source>
</evidence>
<feature type="compositionally biased region" description="Basic and acidic residues" evidence="1">
    <location>
        <begin position="202"/>
        <end position="215"/>
    </location>
</feature>
<protein>
    <submittedName>
        <fullName evidence="2">Uncharacterized protein</fullName>
    </submittedName>
</protein>
<feature type="compositionally biased region" description="Low complexity" evidence="1">
    <location>
        <begin position="177"/>
        <end position="189"/>
    </location>
</feature>
<comment type="caution">
    <text evidence="2">The sequence shown here is derived from an EMBL/GenBank/DDBJ whole genome shotgun (WGS) entry which is preliminary data.</text>
</comment>
<dbReference type="EMBL" id="CADEAL010003988">
    <property type="protein sequence ID" value="CAB1448736.1"/>
    <property type="molecule type" value="Genomic_DNA"/>
</dbReference>
<name>A0A9N7VG03_PLEPL</name>
<accession>A0A9N7VG03</accession>
<reference evidence="2" key="1">
    <citation type="submission" date="2020-03" db="EMBL/GenBank/DDBJ databases">
        <authorList>
            <person name="Weist P."/>
        </authorList>
    </citation>
    <scope>NUCLEOTIDE SEQUENCE</scope>
</reference>
<feature type="region of interest" description="Disordered" evidence="1">
    <location>
        <begin position="1"/>
        <end position="35"/>
    </location>
</feature>